<keyword evidence="4" id="KW-0723">Serine/threonine-protein kinase</keyword>
<dbReference type="GO" id="GO:0005886">
    <property type="term" value="C:plasma membrane"/>
    <property type="evidence" value="ECO:0007669"/>
    <property type="project" value="UniProtKB-SubCell"/>
</dbReference>
<name>A0AAD5BKU7_AMBAR</name>
<keyword evidence="8 9" id="KW-0067">ATP-binding</keyword>
<dbReference type="InterPro" id="IPR000719">
    <property type="entry name" value="Prot_kinase_dom"/>
</dbReference>
<dbReference type="GO" id="GO:0004674">
    <property type="term" value="F:protein serine/threonine kinase activity"/>
    <property type="evidence" value="ECO:0007669"/>
    <property type="project" value="UniProtKB-KW"/>
</dbReference>
<dbReference type="Gene3D" id="3.30.200.20">
    <property type="entry name" value="Phosphorylase Kinase, domain 1"/>
    <property type="match status" value="2"/>
</dbReference>
<dbReference type="InterPro" id="IPR011009">
    <property type="entry name" value="Kinase-like_dom_sf"/>
</dbReference>
<gene>
    <name evidence="12" type="ORF">M8C21_018364</name>
</gene>
<dbReference type="SUPFAM" id="SSF56112">
    <property type="entry name" value="Protein kinase-like (PK-like)"/>
    <property type="match status" value="3"/>
</dbReference>
<evidence type="ECO:0000256" key="6">
    <source>
        <dbReference type="ARBA" id="ARBA00022741"/>
    </source>
</evidence>
<dbReference type="Gene3D" id="1.10.510.10">
    <property type="entry name" value="Transferase(Phosphotransferase) domain 1"/>
    <property type="match status" value="3"/>
</dbReference>
<dbReference type="SMART" id="SM00220">
    <property type="entry name" value="S_TKc"/>
    <property type="match status" value="1"/>
</dbReference>
<dbReference type="GO" id="GO:0005524">
    <property type="term" value="F:ATP binding"/>
    <property type="evidence" value="ECO:0007669"/>
    <property type="project" value="UniProtKB-UniRule"/>
</dbReference>
<dbReference type="EMBL" id="JAMZMK010012073">
    <property type="protein sequence ID" value="KAI7725071.1"/>
    <property type="molecule type" value="Genomic_DNA"/>
</dbReference>
<evidence type="ECO:0000256" key="7">
    <source>
        <dbReference type="ARBA" id="ARBA00022777"/>
    </source>
</evidence>
<accession>A0AAD5BKU7</accession>
<dbReference type="Proteomes" id="UP001206925">
    <property type="component" value="Unassembled WGS sequence"/>
</dbReference>
<keyword evidence="3" id="KW-1003">Cell membrane</keyword>
<dbReference type="PROSITE" id="PS50011">
    <property type="entry name" value="PROTEIN_KINASE_DOM"/>
    <property type="match status" value="2"/>
</dbReference>
<feature type="region of interest" description="Disordered" evidence="10">
    <location>
        <begin position="295"/>
        <end position="326"/>
    </location>
</feature>
<dbReference type="Pfam" id="PF07714">
    <property type="entry name" value="PK_Tyr_Ser-Thr"/>
    <property type="match status" value="4"/>
</dbReference>
<feature type="non-terminal residue" evidence="12">
    <location>
        <position position="711"/>
    </location>
</feature>
<comment type="caution">
    <text evidence="12">The sequence shown here is derived from an EMBL/GenBank/DDBJ whole genome shotgun (WGS) entry which is preliminary data.</text>
</comment>
<feature type="non-terminal residue" evidence="12">
    <location>
        <position position="1"/>
    </location>
</feature>
<keyword evidence="5" id="KW-0808">Transferase</keyword>
<keyword evidence="7" id="KW-0418">Kinase</keyword>
<evidence type="ECO:0000256" key="1">
    <source>
        <dbReference type="ARBA" id="ARBA00004236"/>
    </source>
</evidence>
<keyword evidence="13" id="KW-1185">Reference proteome</keyword>
<evidence type="ECO:0000256" key="10">
    <source>
        <dbReference type="SAM" id="MobiDB-lite"/>
    </source>
</evidence>
<dbReference type="InterPro" id="IPR008271">
    <property type="entry name" value="Ser/Thr_kinase_AS"/>
</dbReference>
<dbReference type="InterPro" id="IPR001245">
    <property type="entry name" value="Ser-Thr/Tyr_kinase_cat_dom"/>
</dbReference>
<proteinExistence type="predicted"/>
<evidence type="ECO:0000256" key="9">
    <source>
        <dbReference type="PROSITE-ProRule" id="PRU10141"/>
    </source>
</evidence>
<sequence>RVISDRKKDDLDDGGVATASQQAAEVNFLGKFSHPNLVKLLGYCQENMELLIVYEFMQRGSLNNHLFSKHVEALPWSTRIKIAIGAAQGLAFLHTSENNGCEILKYFVRRGHLYVKSDVYSFGVVMLEIITGLQVADPKRHGEKHNLVEWAKPLLINKKRINRVMDPRMEKNYPSKAAHKAGELIFTCLESLPENRPCMEEIKLQEEDNGEQSNSAPSPFLDKRIMHHEDSGEQINSASLSSLDEMLMHQEDNGELINSASSSSLDKMIMHKEDNGAQINSASSSSLDKRIMHQEDNGEHKNSASSSSLDKRSMEDHGERKDPSLSSSSLYTQCRVFSLAEIKLATNDFDDAFVIGKGGFGKVYKGKIDFGASTDVAIKRLECNSSQGAKEFYAEIKMLSNIRHSHIVVPPSGDATPLIFKVFTYSDLQKATCNFHQDCILGEGGFGKVFKGWLDSVTYTPQKVGCGLPVAIKKLNSESMQGFSEWQAEVTFLGKLKHPNVVELLGYCMENMELLLVYEFMQRGSLEVHLFRKGVEALSWSTRIKIAIGAAQGIAFLHSTGKNVIHRDMKASNILLDEDYNAKVSDFGLAKLGPSPSVSHVTTRVMGSYGYAAPEYVATGHLYVKSDVYSFGVVMLEIITGLRAIDTGREAAKVFLKDWCGPFLNKKRIHEIMDPRLKKNYPAKAAHKAAELILSCLRPEPKTRPSMEEVV</sequence>
<protein>
    <recommendedName>
        <fullName evidence="2">non-specific serine/threonine protein kinase</fullName>
        <ecNumber evidence="2">2.7.11.1</ecNumber>
    </recommendedName>
</protein>
<dbReference type="FunFam" id="1.10.510.10:FF:000051">
    <property type="entry name" value="Receptor-like serine/threonine-protein kinase ALE2"/>
    <property type="match status" value="1"/>
</dbReference>
<evidence type="ECO:0000313" key="12">
    <source>
        <dbReference type="EMBL" id="KAI7725071.1"/>
    </source>
</evidence>
<keyword evidence="3" id="KW-0472">Membrane</keyword>
<evidence type="ECO:0000256" key="8">
    <source>
        <dbReference type="ARBA" id="ARBA00022840"/>
    </source>
</evidence>
<organism evidence="12 13">
    <name type="scientific">Ambrosia artemisiifolia</name>
    <name type="common">Common ragweed</name>
    <dbReference type="NCBI Taxonomy" id="4212"/>
    <lineage>
        <taxon>Eukaryota</taxon>
        <taxon>Viridiplantae</taxon>
        <taxon>Streptophyta</taxon>
        <taxon>Embryophyta</taxon>
        <taxon>Tracheophyta</taxon>
        <taxon>Spermatophyta</taxon>
        <taxon>Magnoliopsida</taxon>
        <taxon>eudicotyledons</taxon>
        <taxon>Gunneridae</taxon>
        <taxon>Pentapetalae</taxon>
        <taxon>asterids</taxon>
        <taxon>campanulids</taxon>
        <taxon>Asterales</taxon>
        <taxon>Asteraceae</taxon>
        <taxon>Asteroideae</taxon>
        <taxon>Heliantheae alliance</taxon>
        <taxon>Heliantheae</taxon>
        <taxon>Ambrosia</taxon>
    </lineage>
</organism>
<dbReference type="FunFam" id="3.30.200.20:FF:000228">
    <property type="entry name" value="Serine/threonine-protein kinase BIK1"/>
    <property type="match status" value="1"/>
</dbReference>
<evidence type="ECO:0000256" key="5">
    <source>
        <dbReference type="ARBA" id="ARBA00022679"/>
    </source>
</evidence>
<feature type="binding site" evidence="9">
    <location>
        <position position="474"/>
    </location>
    <ligand>
        <name>ATP</name>
        <dbReference type="ChEBI" id="CHEBI:30616"/>
    </ligand>
</feature>
<dbReference type="AlphaFoldDB" id="A0AAD5BKU7"/>
<feature type="compositionally biased region" description="Basic and acidic residues" evidence="10">
    <location>
        <begin position="309"/>
        <end position="323"/>
    </location>
</feature>
<dbReference type="PROSITE" id="PS00108">
    <property type="entry name" value="PROTEIN_KINASE_ST"/>
    <property type="match status" value="1"/>
</dbReference>
<dbReference type="EC" id="2.7.11.1" evidence="2"/>
<keyword evidence="6 9" id="KW-0547">Nucleotide-binding</keyword>
<evidence type="ECO:0000256" key="2">
    <source>
        <dbReference type="ARBA" id="ARBA00012513"/>
    </source>
</evidence>
<feature type="domain" description="Protein kinase" evidence="11">
    <location>
        <begin position="435"/>
        <end position="711"/>
    </location>
</feature>
<feature type="domain" description="Protein kinase" evidence="11">
    <location>
        <begin position="1"/>
        <end position="291"/>
    </location>
</feature>
<evidence type="ECO:0000313" key="13">
    <source>
        <dbReference type="Proteomes" id="UP001206925"/>
    </source>
</evidence>
<dbReference type="FunFam" id="3.30.200.20:FF:000039">
    <property type="entry name" value="receptor-like protein kinase FERONIA"/>
    <property type="match status" value="1"/>
</dbReference>
<evidence type="ECO:0000256" key="3">
    <source>
        <dbReference type="ARBA" id="ARBA00022475"/>
    </source>
</evidence>
<dbReference type="CDD" id="cd14066">
    <property type="entry name" value="STKc_IRAK"/>
    <property type="match status" value="1"/>
</dbReference>
<dbReference type="InterPro" id="IPR050823">
    <property type="entry name" value="Plant_Ser_Thr_Prot_Kinase"/>
</dbReference>
<dbReference type="PROSITE" id="PS00107">
    <property type="entry name" value="PROTEIN_KINASE_ATP"/>
    <property type="match status" value="1"/>
</dbReference>
<dbReference type="PANTHER" id="PTHR45621">
    <property type="entry name" value="OS01G0588500 PROTEIN-RELATED"/>
    <property type="match status" value="1"/>
</dbReference>
<comment type="subcellular location">
    <subcellularLocation>
        <location evidence="1">Cell membrane</location>
    </subcellularLocation>
</comment>
<evidence type="ECO:0000256" key="4">
    <source>
        <dbReference type="ARBA" id="ARBA00022527"/>
    </source>
</evidence>
<evidence type="ECO:0000259" key="11">
    <source>
        <dbReference type="PROSITE" id="PS50011"/>
    </source>
</evidence>
<reference evidence="12" key="1">
    <citation type="submission" date="2022-06" db="EMBL/GenBank/DDBJ databases">
        <title>Uncovering the hologenomic basis of an extraordinary plant invasion.</title>
        <authorList>
            <person name="Bieker V.C."/>
            <person name="Martin M.D."/>
            <person name="Gilbert T."/>
            <person name="Hodgins K."/>
            <person name="Battlay P."/>
            <person name="Petersen B."/>
            <person name="Wilson J."/>
        </authorList>
    </citation>
    <scope>NUCLEOTIDE SEQUENCE</scope>
    <source>
        <strain evidence="12">AA19_3_7</strain>
        <tissue evidence="12">Leaf</tissue>
    </source>
</reference>
<dbReference type="InterPro" id="IPR017441">
    <property type="entry name" value="Protein_kinase_ATP_BS"/>
</dbReference>